<dbReference type="EMBL" id="JACBZS010000001">
    <property type="protein sequence ID" value="NYI71976.1"/>
    <property type="molecule type" value="Genomic_DNA"/>
</dbReference>
<evidence type="ECO:0000313" key="3">
    <source>
        <dbReference type="EMBL" id="NYI71976.1"/>
    </source>
</evidence>
<organism evidence="3 4">
    <name type="scientific">Naumannella cuiyingiana</name>
    <dbReference type="NCBI Taxonomy" id="1347891"/>
    <lineage>
        <taxon>Bacteria</taxon>
        <taxon>Bacillati</taxon>
        <taxon>Actinomycetota</taxon>
        <taxon>Actinomycetes</taxon>
        <taxon>Propionibacteriales</taxon>
        <taxon>Propionibacteriaceae</taxon>
        <taxon>Naumannella</taxon>
    </lineage>
</organism>
<evidence type="ECO:0000313" key="4">
    <source>
        <dbReference type="Proteomes" id="UP000527616"/>
    </source>
</evidence>
<feature type="transmembrane region" description="Helical" evidence="2">
    <location>
        <begin position="48"/>
        <end position="68"/>
    </location>
</feature>
<evidence type="ECO:0000256" key="2">
    <source>
        <dbReference type="SAM" id="Phobius"/>
    </source>
</evidence>
<feature type="compositionally biased region" description="Polar residues" evidence="1">
    <location>
        <begin position="223"/>
        <end position="238"/>
    </location>
</feature>
<feature type="transmembrane region" description="Helical" evidence="2">
    <location>
        <begin position="75"/>
        <end position="92"/>
    </location>
</feature>
<evidence type="ECO:0008006" key="5">
    <source>
        <dbReference type="Google" id="ProtNLM"/>
    </source>
</evidence>
<proteinExistence type="predicted"/>
<dbReference type="InterPro" id="IPR016566">
    <property type="entry name" value="UCP010219"/>
</dbReference>
<feature type="transmembrane region" description="Helical" evidence="2">
    <location>
        <begin position="179"/>
        <end position="202"/>
    </location>
</feature>
<name>A0A7Z0ILW1_9ACTN</name>
<keyword evidence="2" id="KW-0812">Transmembrane</keyword>
<reference evidence="3 4" key="1">
    <citation type="submission" date="2020-07" db="EMBL/GenBank/DDBJ databases">
        <title>Sequencing the genomes of 1000 actinobacteria strains.</title>
        <authorList>
            <person name="Klenk H.-P."/>
        </authorList>
    </citation>
    <scope>NUCLEOTIDE SEQUENCE [LARGE SCALE GENOMIC DNA]</scope>
    <source>
        <strain evidence="3 4">DSM 103164</strain>
    </source>
</reference>
<feature type="transmembrane region" description="Helical" evidence="2">
    <location>
        <begin position="112"/>
        <end position="133"/>
    </location>
</feature>
<dbReference type="Pfam" id="PF11361">
    <property type="entry name" value="DUF3159"/>
    <property type="match status" value="1"/>
</dbReference>
<gene>
    <name evidence="3" type="ORF">GGQ54_002536</name>
</gene>
<sequence>MTTSTEPATPAAGDDSLASILGGRRAAVEASLPTAGFLAGWGLSGGEVAVGAVAAIGVGAALAAWALARGRKPRAVLLGVLAVAVAALIALSTGRAADFFLLQIVGNIASALAWATSIVIRRPLLGVIVGLVLRQHGRWRSDPSLARAYRLASWVWVGQYAVRVLVFGTLWLANLPVALGIARLVLTWPLVAACLAVSWWVLRRALPPGHPGLRHPVPAGDQMTGSNRSSSNGVTRER</sequence>
<feature type="region of interest" description="Disordered" evidence="1">
    <location>
        <begin position="213"/>
        <end position="238"/>
    </location>
</feature>
<dbReference type="AlphaFoldDB" id="A0A7Z0ILW1"/>
<keyword evidence="2" id="KW-1133">Transmembrane helix</keyword>
<dbReference type="RefSeq" id="WP_179445730.1">
    <property type="nucleotide sequence ID" value="NZ_JACBZS010000001.1"/>
</dbReference>
<evidence type="ECO:0000256" key="1">
    <source>
        <dbReference type="SAM" id="MobiDB-lite"/>
    </source>
</evidence>
<feature type="transmembrane region" description="Helical" evidence="2">
    <location>
        <begin position="154"/>
        <end position="173"/>
    </location>
</feature>
<keyword evidence="4" id="KW-1185">Reference proteome</keyword>
<protein>
    <recommendedName>
        <fullName evidence="5">DUF3159 domain-containing protein</fullName>
    </recommendedName>
</protein>
<comment type="caution">
    <text evidence="3">The sequence shown here is derived from an EMBL/GenBank/DDBJ whole genome shotgun (WGS) entry which is preliminary data.</text>
</comment>
<dbReference type="Proteomes" id="UP000527616">
    <property type="component" value="Unassembled WGS sequence"/>
</dbReference>
<accession>A0A7Z0ILW1</accession>
<keyword evidence="2" id="KW-0472">Membrane</keyword>